<dbReference type="InterPro" id="IPR010075">
    <property type="entry name" value="PRibForGlyAmidine_synth_PurQ"/>
</dbReference>
<dbReference type="PIRSF" id="PIRSF001586">
    <property type="entry name" value="FGAM_synth_I"/>
    <property type="match status" value="1"/>
</dbReference>
<dbReference type="GO" id="GO:0005737">
    <property type="term" value="C:cytoplasm"/>
    <property type="evidence" value="ECO:0007669"/>
    <property type="project" value="UniProtKB-SubCell"/>
</dbReference>
<dbReference type="InterPro" id="IPR029062">
    <property type="entry name" value="Class_I_gatase-like"/>
</dbReference>
<dbReference type="Pfam" id="PF13507">
    <property type="entry name" value="GATase_5"/>
    <property type="match status" value="1"/>
</dbReference>
<reference evidence="9 10" key="1">
    <citation type="journal article" date="2013" name="BMC Microbiol.">
        <title>Identification of the type II cytochrome c maturation pathway in anammox bacteria by comparative genomics.</title>
        <authorList>
            <person name="Ferousi C."/>
            <person name="Speth D.R."/>
            <person name="Reimann J."/>
            <person name="Op den Camp H.J."/>
            <person name="Allen J.W."/>
            <person name="Keltjens J.T."/>
            <person name="Jetten M.S."/>
        </authorList>
    </citation>
    <scope>NUCLEOTIDE SEQUENCE [LARGE SCALE GENOMIC DNA]</scope>
    <source>
        <strain evidence="9">RU1</strain>
    </source>
</reference>
<dbReference type="GO" id="GO:0004642">
    <property type="term" value="F:phosphoribosylformylglycinamidine synthase activity"/>
    <property type="evidence" value="ECO:0007669"/>
    <property type="project" value="UniProtKB-UniRule"/>
</dbReference>
<dbReference type="AlphaFoldDB" id="A0A0M2UXA7"/>
<dbReference type="SUPFAM" id="SSF52317">
    <property type="entry name" value="Class I glutamine amidotransferase-like"/>
    <property type="match status" value="1"/>
</dbReference>
<feature type="active site" description="Nucleophile" evidence="8">
    <location>
        <position position="96"/>
    </location>
</feature>
<dbReference type="GO" id="GO:0006189">
    <property type="term" value="P:'de novo' IMP biosynthetic process"/>
    <property type="evidence" value="ECO:0007669"/>
    <property type="project" value="UniProtKB-UniRule"/>
</dbReference>
<keyword evidence="5 8" id="KW-0378">Hydrolase</keyword>
<keyword evidence="1 8" id="KW-0963">Cytoplasm</keyword>
<dbReference type="PANTHER" id="PTHR10099:SF1">
    <property type="entry name" value="PHOSPHORIBOSYLFORMYLGLYCINAMIDINE SYNTHASE"/>
    <property type="match status" value="1"/>
</dbReference>
<keyword evidence="4 8" id="KW-0658">Purine biosynthesis</keyword>
<keyword evidence="6 8" id="KW-0067">ATP-binding</keyword>
<gene>
    <name evidence="8" type="primary">purQ</name>
    <name evidence="9" type="ORF">BROFUL_00756</name>
</gene>
<comment type="caution">
    <text evidence="9">The sequence shown here is derived from an EMBL/GenBank/DDBJ whole genome shotgun (WGS) entry which is preliminary data.</text>
</comment>
<dbReference type="GO" id="GO:0005524">
    <property type="term" value="F:ATP binding"/>
    <property type="evidence" value="ECO:0007669"/>
    <property type="project" value="UniProtKB-KW"/>
</dbReference>
<dbReference type="GO" id="GO:0004359">
    <property type="term" value="F:glutaminase activity"/>
    <property type="evidence" value="ECO:0007669"/>
    <property type="project" value="UniProtKB-EC"/>
</dbReference>
<keyword evidence="7 8" id="KW-0315">Glutamine amidotransferase</keyword>
<evidence type="ECO:0000256" key="3">
    <source>
        <dbReference type="ARBA" id="ARBA00022741"/>
    </source>
</evidence>
<evidence type="ECO:0000256" key="8">
    <source>
        <dbReference type="HAMAP-Rule" id="MF_00421"/>
    </source>
</evidence>
<dbReference type="Proteomes" id="UP000034954">
    <property type="component" value="Unassembled WGS sequence"/>
</dbReference>
<comment type="subcellular location">
    <subcellularLocation>
        <location evidence="8">Cytoplasm</location>
    </subcellularLocation>
</comment>
<evidence type="ECO:0000256" key="2">
    <source>
        <dbReference type="ARBA" id="ARBA00022598"/>
    </source>
</evidence>
<evidence type="ECO:0000313" key="10">
    <source>
        <dbReference type="Proteomes" id="UP000034954"/>
    </source>
</evidence>
<protein>
    <recommendedName>
        <fullName evidence="8">Phosphoribosylformylglycinamidine synthase subunit PurQ</fullName>
        <shortName evidence="8">FGAM synthase</shortName>
        <ecNumber evidence="8">6.3.5.3</ecNumber>
    </recommendedName>
    <alternativeName>
        <fullName evidence="8">Formylglycinamide ribonucleotide amidotransferase subunit I</fullName>
        <shortName evidence="8">FGAR amidotransferase I</shortName>
        <shortName evidence="8">FGAR-AT I</shortName>
    </alternativeName>
    <alternativeName>
        <fullName evidence="8">Glutaminase PurQ</fullName>
        <ecNumber evidence="8">3.5.1.2</ecNumber>
    </alternativeName>
    <alternativeName>
        <fullName evidence="8">Phosphoribosylformylglycinamidine synthase subunit I</fullName>
    </alternativeName>
</protein>
<comment type="function">
    <text evidence="8">Part of the phosphoribosylformylglycinamidine synthase complex involved in the purines biosynthetic pathway. Catalyzes the ATP-dependent conversion of formylglycinamide ribonucleotide (FGAR) and glutamine to yield formylglycinamidine ribonucleotide (FGAM) and glutamate. The FGAM synthase complex is composed of three subunits. PurQ produces an ammonia molecule by converting glutamine to glutamate. PurL transfers the ammonia molecule to FGAR to form FGAM in an ATP-dependent manner. PurS interacts with PurQ and PurL and is thought to assist in the transfer of the ammonia molecule from PurQ to PurL.</text>
</comment>
<name>A0A0M2UXA7_9BACT</name>
<evidence type="ECO:0000256" key="7">
    <source>
        <dbReference type="ARBA" id="ARBA00022962"/>
    </source>
</evidence>
<dbReference type="CDD" id="cd01740">
    <property type="entry name" value="GATase1_FGAR_AT"/>
    <property type="match status" value="1"/>
</dbReference>
<evidence type="ECO:0000313" key="9">
    <source>
        <dbReference type="EMBL" id="KKO20512.1"/>
    </source>
</evidence>
<keyword evidence="2 8" id="KW-0436">Ligase</keyword>
<dbReference type="NCBIfam" id="TIGR01737">
    <property type="entry name" value="FGAM_synth_I"/>
    <property type="match status" value="1"/>
</dbReference>
<dbReference type="PATRIC" id="fig|380242.3.peg.956"/>
<dbReference type="EC" id="3.5.1.2" evidence="8"/>
<evidence type="ECO:0000256" key="6">
    <source>
        <dbReference type="ARBA" id="ARBA00022840"/>
    </source>
</evidence>
<dbReference type="EMBL" id="LAQJ01000096">
    <property type="protein sequence ID" value="KKO20512.1"/>
    <property type="molecule type" value="Genomic_DNA"/>
</dbReference>
<accession>A0A0M2UXA7</accession>
<feature type="active site" evidence="8">
    <location>
        <position position="224"/>
    </location>
</feature>
<evidence type="ECO:0000256" key="4">
    <source>
        <dbReference type="ARBA" id="ARBA00022755"/>
    </source>
</evidence>
<keyword evidence="3 8" id="KW-0547">Nucleotide-binding</keyword>
<organism evidence="9 10">
    <name type="scientific">Candidatus Brocadia fulgida</name>
    <dbReference type="NCBI Taxonomy" id="380242"/>
    <lineage>
        <taxon>Bacteria</taxon>
        <taxon>Pseudomonadati</taxon>
        <taxon>Planctomycetota</taxon>
        <taxon>Candidatus Brocadiia</taxon>
        <taxon>Candidatus Brocadiales</taxon>
        <taxon>Candidatus Brocadiaceae</taxon>
        <taxon>Candidatus Brocadia</taxon>
    </lineage>
</organism>
<dbReference type="PANTHER" id="PTHR10099">
    <property type="entry name" value="PHOSPHORIBOSYLFORMYLGLYCINAMIDINE SYNTHASE"/>
    <property type="match status" value="1"/>
</dbReference>
<sequence>MSKPKVLILRTAGTNCDYETRYAFEKAGAEVAVVHINTLLANKNALHDYQILTLPGGFTYGDDISAGKILANQIRYHLAEEMNAFIRAKKLILGICNGFQTLTKAGFLPALISHDQEVTLTFNDSNKFEGRWVYLKVCSDKSVFLKNSDASIIYLPIAHGEGKFIARDETILKRLTMNRQVIFQYVNEHGEEAGYPWNPAGSVQGIAGISDQTGQILGMMPHPERHVEPTQHPRWTRSGLKEWGDGFLIFKNAVQYVKTNF</sequence>
<dbReference type="Gene3D" id="3.40.50.880">
    <property type="match status" value="1"/>
</dbReference>
<feature type="active site" evidence="8">
    <location>
        <position position="222"/>
    </location>
</feature>
<evidence type="ECO:0000256" key="1">
    <source>
        <dbReference type="ARBA" id="ARBA00022490"/>
    </source>
</evidence>
<evidence type="ECO:0000256" key="5">
    <source>
        <dbReference type="ARBA" id="ARBA00022801"/>
    </source>
</evidence>
<dbReference type="PROSITE" id="PS51273">
    <property type="entry name" value="GATASE_TYPE_1"/>
    <property type="match status" value="1"/>
</dbReference>
<comment type="subunit">
    <text evidence="8">Part of the FGAM synthase complex composed of 1 PurL, 1 PurQ and 2 PurS subunits.</text>
</comment>
<dbReference type="HAMAP" id="MF_00421">
    <property type="entry name" value="PurQ"/>
    <property type="match status" value="1"/>
</dbReference>
<dbReference type="EC" id="6.3.5.3" evidence="8"/>
<proteinExistence type="inferred from homology"/>
<comment type="catalytic activity">
    <reaction evidence="8">
        <text>N(2)-formyl-N(1)-(5-phospho-beta-D-ribosyl)glycinamide + L-glutamine + ATP + H2O = 2-formamido-N(1)-(5-O-phospho-beta-D-ribosyl)acetamidine + L-glutamate + ADP + phosphate + H(+)</text>
        <dbReference type="Rhea" id="RHEA:17129"/>
        <dbReference type="ChEBI" id="CHEBI:15377"/>
        <dbReference type="ChEBI" id="CHEBI:15378"/>
        <dbReference type="ChEBI" id="CHEBI:29985"/>
        <dbReference type="ChEBI" id="CHEBI:30616"/>
        <dbReference type="ChEBI" id="CHEBI:43474"/>
        <dbReference type="ChEBI" id="CHEBI:58359"/>
        <dbReference type="ChEBI" id="CHEBI:147286"/>
        <dbReference type="ChEBI" id="CHEBI:147287"/>
        <dbReference type="ChEBI" id="CHEBI:456216"/>
        <dbReference type="EC" id="6.3.5.3"/>
    </reaction>
</comment>
<comment type="catalytic activity">
    <reaction evidence="8">
        <text>L-glutamine + H2O = L-glutamate + NH4(+)</text>
        <dbReference type="Rhea" id="RHEA:15889"/>
        <dbReference type="ChEBI" id="CHEBI:15377"/>
        <dbReference type="ChEBI" id="CHEBI:28938"/>
        <dbReference type="ChEBI" id="CHEBI:29985"/>
        <dbReference type="ChEBI" id="CHEBI:58359"/>
        <dbReference type="EC" id="3.5.1.2"/>
    </reaction>
</comment>
<comment type="pathway">
    <text evidence="8">Purine metabolism; IMP biosynthesis via de novo pathway; 5-amino-1-(5-phospho-D-ribosyl)imidazole from N(2)-formyl-N(1)-(5-phospho-D-ribosyl)glycinamide: step 1/2.</text>
</comment>
<dbReference type="SMART" id="SM01211">
    <property type="entry name" value="GATase_5"/>
    <property type="match status" value="1"/>
</dbReference>
<keyword evidence="10" id="KW-1185">Reference proteome</keyword>
<dbReference type="UniPathway" id="UPA00074">
    <property type="reaction ID" value="UER00128"/>
</dbReference>